<dbReference type="Pfam" id="PF04542">
    <property type="entry name" value="Sigma70_r2"/>
    <property type="match status" value="1"/>
</dbReference>
<sequence>MCHTFHSVSTYRIDGGNEVGEINDKFKEQQIMEWYEIYYKDIYRFIFYMMGDRQCCEDLIHDTFLRAFTSYEKFENRTNVRTWLFSIAKHLVIDEIRRRKRKRVFSLFANDPEIQSPFNIEQYIEHRETIERTLEAIQQLKPDYRLVITLKKVEECSTKEISEILGWSESKIRKTLSRGLAALKKMDVLEGSEYFEKTF</sequence>
<evidence type="ECO:0000259" key="6">
    <source>
        <dbReference type="Pfam" id="PF08281"/>
    </source>
</evidence>
<dbReference type="SUPFAM" id="SSF88659">
    <property type="entry name" value="Sigma3 and sigma4 domains of RNA polymerase sigma factors"/>
    <property type="match status" value="1"/>
</dbReference>
<evidence type="ECO:0000259" key="5">
    <source>
        <dbReference type="Pfam" id="PF04542"/>
    </source>
</evidence>
<dbReference type="InterPro" id="IPR013249">
    <property type="entry name" value="RNA_pol_sigma70_r4_t2"/>
</dbReference>
<gene>
    <name evidence="7" type="ORF">SAMD00020551_2133</name>
</gene>
<evidence type="ECO:0000256" key="1">
    <source>
        <dbReference type="ARBA" id="ARBA00010641"/>
    </source>
</evidence>
<dbReference type="InterPro" id="IPR036388">
    <property type="entry name" value="WH-like_DNA-bd_sf"/>
</dbReference>
<dbReference type="InterPro" id="IPR013325">
    <property type="entry name" value="RNA_pol_sigma_r2"/>
</dbReference>
<evidence type="ECO:0000256" key="3">
    <source>
        <dbReference type="ARBA" id="ARBA00023082"/>
    </source>
</evidence>
<organism evidence="7 8">
    <name type="scientific">Mesobacillus selenatarsenatis (strain DSM 18680 / JCM 14380 / FERM P-15431 / SF-1)</name>
    <dbReference type="NCBI Taxonomy" id="1321606"/>
    <lineage>
        <taxon>Bacteria</taxon>
        <taxon>Bacillati</taxon>
        <taxon>Bacillota</taxon>
        <taxon>Bacilli</taxon>
        <taxon>Bacillales</taxon>
        <taxon>Bacillaceae</taxon>
        <taxon>Mesobacillus</taxon>
    </lineage>
</organism>
<dbReference type="AlphaFoldDB" id="A0A0A8X782"/>
<keyword evidence="4" id="KW-0804">Transcription</keyword>
<feature type="domain" description="RNA polymerase sigma factor 70 region 4 type 2" evidence="6">
    <location>
        <begin position="132"/>
        <end position="183"/>
    </location>
</feature>
<dbReference type="Gene3D" id="1.10.10.10">
    <property type="entry name" value="Winged helix-like DNA-binding domain superfamily/Winged helix DNA-binding domain"/>
    <property type="match status" value="1"/>
</dbReference>
<evidence type="ECO:0000313" key="8">
    <source>
        <dbReference type="Proteomes" id="UP000031014"/>
    </source>
</evidence>
<dbReference type="GO" id="GO:0016987">
    <property type="term" value="F:sigma factor activity"/>
    <property type="evidence" value="ECO:0007669"/>
    <property type="project" value="UniProtKB-KW"/>
</dbReference>
<evidence type="ECO:0000313" key="7">
    <source>
        <dbReference type="EMBL" id="GAM13986.1"/>
    </source>
</evidence>
<dbReference type="GO" id="GO:0003677">
    <property type="term" value="F:DNA binding"/>
    <property type="evidence" value="ECO:0007669"/>
    <property type="project" value="InterPro"/>
</dbReference>
<dbReference type="STRING" id="1321606.SAMD00020551_2133"/>
<accession>A0A0A8X782</accession>
<dbReference type="InterPro" id="IPR013324">
    <property type="entry name" value="RNA_pol_sigma_r3/r4-like"/>
</dbReference>
<dbReference type="PANTHER" id="PTHR43133">
    <property type="entry name" value="RNA POLYMERASE ECF-TYPE SIGMA FACTO"/>
    <property type="match status" value="1"/>
</dbReference>
<dbReference type="EMBL" id="BASE01000044">
    <property type="protein sequence ID" value="GAM13986.1"/>
    <property type="molecule type" value="Genomic_DNA"/>
</dbReference>
<comment type="similarity">
    <text evidence="1">Belongs to the sigma-70 factor family. ECF subfamily.</text>
</comment>
<dbReference type="InterPro" id="IPR007627">
    <property type="entry name" value="RNA_pol_sigma70_r2"/>
</dbReference>
<dbReference type="Proteomes" id="UP000031014">
    <property type="component" value="Unassembled WGS sequence"/>
</dbReference>
<reference evidence="7 8" key="1">
    <citation type="submission" date="2013-06" db="EMBL/GenBank/DDBJ databases">
        <title>Whole genome shotgun sequence of Bacillus selenatarsenatis SF-1.</title>
        <authorList>
            <person name="Kuroda M."/>
            <person name="Sei K."/>
            <person name="Yamashita M."/>
            <person name="Ike M."/>
        </authorList>
    </citation>
    <scope>NUCLEOTIDE SEQUENCE [LARGE SCALE GENOMIC DNA]</scope>
    <source>
        <strain evidence="7 8">SF-1</strain>
    </source>
</reference>
<dbReference type="InterPro" id="IPR014284">
    <property type="entry name" value="RNA_pol_sigma-70_dom"/>
</dbReference>
<evidence type="ECO:0000256" key="4">
    <source>
        <dbReference type="ARBA" id="ARBA00023163"/>
    </source>
</evidence>
<dbReference type="GO" id="GO:0006352">
    <property type="term" value="P:DNA-templated transcription initiation"/>
    <property type="evidence" value="ECO:0007669"/>
    <property type="project" value="InterPro"/>
</dbReference>
<dbReference type="PANTHER" id="PTHR43133:SF60">
    <property type="entry name" value="RNA POLYMERASE SIGMA FACTOR SIGV"/>
    <property type="match status" value="1"/>
</dbReference>
<protein>
    <submittedName>
        <fullName evidence="7">RNA polymerase sigma-70 factor, ECF subfamily</fullName>
    </submittedName>
</protein>
<dbReference type="NCBIfam" id="TIGR02937">
    <property type="entry name" value="sigma70-ECF"/>
    <property type="match status" value="1"/>
</dbReference>
<dbReference type="Pfam" id="PF08281">
    <property type="entry name" value="Sigma70_r4_2"/>
    <property type="match status" value="1"/>
</dbReference>
<keyword evidence="8" id="KW-1185">Reference proteome</keyword>
<feature type="domain" description="RNA polymerase sigma-70 region 2" evidence="5">
    <location>
        <begin position="35"/>
        <end position="101"/>
    </location>
</feature>
<keyword evidence="3" id="KW-0731">Sigma factor</keyword>
<name>A0A0A8X782_MESS1</name>
<dbReference type="Gene3D" id="1.10.1740.10">
    <property type="match status" value="1"/>
</dbReference>
<dbReference type="InterPro" id="IPR039425">
    <property type="entry name" value="RNA_pol_sigma-70-like"/>
</dbReference>
<evidence type="ECO:0000256" key="2">
    <source>
        <dbReference type="ARBA" id="ARBA00023015"/>
    </source>
</evidence>
<dbReference type="SUPFAM" id="SSF88946">
    <property type="entry name" value="Sigma2 domain of RNA polymerase sigma factors"/>
    <property type="match status" value="1"/>
</dbReference>
<comment type="caution">
    <text evidence="7">The sequence shown here is derived from an EMBL/GenBank/DDBJ whole genome shotgun (WGS) entry which is preliminary data.</text>
</comment>
<dbReference type="CDD" id="cd06171">
    <property type="entry name" value="Sigma70_r4"/>
    <property type="match status" value="1"/>
</dbReference>
<proteinExistence type="inferred from homology"/>
<keyword evidence="2" id="KW-0805">Transcription regulation</keyword>